<dbReference type="InterPro" id="IPR006620">
    <property type="entry name" value="Pro_4_hyd_alph"/>
</dbReference>
<gene>
    <name evidence="17" type="ORF">ACJMK2_020168</name>
</gene>
<evidence type="ECO:0000256" key="4">
    <source>
        <dbReference type="ARBA" id="ARBA00012262"/>
    </source>
</evidence>
<comment type="cofactor">
    <cofactor evidence="2">
        <name>Fe cation</name>
        <dbReference type="ChEBI" id="CHEBI:24875"/>
    </cofactor>
</comment>
<dbReference type="Gene3D" id="1.25.40.10">
    <property type="entry name" value="Tetratricopeptide repeat domain"/>
    <property type="match status" value="2"/>
</dbReference>
<organism evidence="17 18">
    <name type="scientific">Sinanodonta woodiana</name>
    <name type="common">Chinese pond mussel</name>
    <name type="synonym">Anodonta woodiana</name>
    <dbReference type="NCBI Taxonomy" id="1069815"/>
    <lineage>
        <taxon>Eukaryota</taxon>
        <taxon>Metazoa</taxon>
        <taxon>Spiralia</taxon>
        <taxon>Lophotrochozoa</taxon>
        <taxon>Mollusca</taxon>
        <taxon>Bivalvia</taxon>
        <taxon>Autobranchia</taxon>
        <taxon>Heteroconchia</taxon>
        <taxon>Palaeoheterodonta</taxon>
        <taxon>Unionida</taxon>
        <taxon>Unionoidea</taxon>
        <taxon>Unionidae</taxon>
        <taxon>Unioninae</taxon>
        <taxon>Sinanodonta</taxon>
    </lineage>
</organism>
<keyword evidence="13" id="KW-0325">Glycoprotein</keyword>
<dbReference type="PROSITE" id="PS51471">
    <property type="entry name" value="FE2OG_OXY"/>
    <property type="match status" value="1"/>
</dbReference>
<protein>
    <recommendedName>
        <fullName evidence="4">procollagen-proline 3-dioxygenase</fullName>
        <ecNumber evidence="4">1.14.11.7</ecNumber>
    </recommendedName>
</protein>
<dbReference type="InterPro" id="IPR039575">
    <property type="entry name" value="P3H"/>
</dbReference>
<evidence type="ECO:0000256" key="15">
    <source>
        <dbReference type="SAM" id="SignalP"/>
    </source>
</evidence>
<evidence type="ECO:0000256" key="13">
    <source>
        <dbReference type="ARBA" id="ARBA00023180"/>
    </source>
</evidence>
<evidence type="ECO:0000256" key="3">
    <source>
        <dbReference type="ARBA" id="ARBA00006487"/>
    </source>
</evidence>
<feature type="signal peptide" evidence="15">
    <location>
        <begin position="1"/>
        <end position="22"/>
    </location>
</feature>
<dbReference type="Gene3D" id="2.60.120.620">
    <property type="entry name" value="q2cbj1_9rhob like domain"/>
    <property type="match status" value="2"/>
</dbReference>
<feature type="region of interest" description="Disordered" evidence="14">
    <location>
        <begin position="893"/>
        <end position="980"/>
    </location>
</feature>
<keyword evidence="9" id="KW-0256">Endoplasmic reticulum</keyword>
<comment type="similarity">
    <text evidence="3">Belongs to the leprecan family.</text>
</comment>
<keyword evidence="10" id="KW-0223">Dioxygenase</keyword>
<evidence type="ECO:0000256" key="14">
    <source>
        <dbReference type="SAM" id="MobiDB-lite"/>
    </source>
</evidence>
<accession>A0ABD3TZZ2</accession>
<dbReference type="Pfam" id="PF23557">
    <property type="entry name" value="TPR_leprecan"/>
    <property type="match status" value="1"/>
</dbReference>
<evidence type="ECO:0000256" key="6">
    <source>
        <dbReference type="ARBA" id="ARBA00022729"/>
    </source>
</evidence>
<dbReference type="InterPro" id="IPR005123">
    <property type="entry name" value="Oxoglu/Fe-dep_dioxygenase_dom"/>
</dbReference>
<feature type="compositionally biased region" description="Basic and acidic residues" evidence="14">
    <location>
        <begin position="970"/>
        <end position="980"/>
    </location>
</feature>
<dbReference type="SMART" id="SM00702">
    <property type="entry name" value="P4Hc"/>
    <property type="match status" value="1"/>
</dbReference>
<reference evidence="17 18" key="1">
    <citation type="submission" date="2024-11" db="EMBL/GenBank/DDBJ databases">
        <title>Chromosome-level genome assembly of the freshwater bivalve Anodonta woodiana.</title>
        <authorList>
            <person name="Chen X."/>
        </authorList>
    </citation>
    <scope>NUCLEOTIDE SEQUENCE [LARGE SCALE GENOMIC DNA]</scope>
    <source>
        <strain evidence="17">MN2024</strain>
        <tissue evidence="17">Gills</tissue>
    </source>
</reference>
<keyword evidence="5" id="KW-0479">Metal-binding</keyword>
<evidence type="ECO:0000256" key="11">
    <source>
        <dbReference type="ARBA" id="ARBA00023002"/>
    </source>
</evidence>
<keyword evidence="6 15" id="KW-0732">Signal</keyword>
<keyword evidence="18" id="KW-1185">Reference proteome</keyword>
<feature type="compositionally biased region" description="Polar residues" evidence="14">
    <location>
        <begin position="898"/>
        <end position="910"/>
    </location>
</feature>
<dbReference type="AlphaFoldDB" id="A0ABD3TZZ2"/>
<dbReference type="PANTHER" id="PTHR14049:SF9">
    <property type="entry name" value="PROCOLLAGEN-PROLINE 3-DIOXYGENASE"/>
    <property type="match status" value="1"/>
</dbReference>
<comment type="cofactor">
    <cofactor evidence="1">
        <name>L-ascorbate</name>
        <dbReference type="ChEBI" id="CHEBI:38290"/>
    </cofactor>
</comment>
<evidence type="ECO:0000256" key="10">
    <source>
        <dbReference type="ARBA" id="ARBA00022964"/>
    </source>
</evidence>
<name>A0ABD3TZZ2_SINWO</name>
<evidence type="ECO:0000256" key="7">
    <source>
        <dbReference type="ARBA" id="ARBA00022737"/>
    </source>
</evidence>
<sequence length="980" mass="111995">MVYVRKITFSALFLICFSLLNCLPDDPSSTYEILYEKALEAYKDGNWFACASYLNRSIQDYKFYVEVVTRCRLNCKKSVIPAEAVGINFELIYYQQLLEISDCLRRCKKGKLGKRPEIPAPLVVDRKFEDRMPYNYLQFCYFKLEKNKEAVAAAYTYFITHQDDQRIIDNLKYYRGLEGVTDEDFKDLERNAYQNAYVRGLHAYHDSDWESTVKNMEESLRLYFEEEEKCCAACEGPYSHNGHPDFVNAVADHFLVVLICQYKCEEKLSVFGKEYLPNFVGEHFNFLQFAYFHMKDLDKVVQAVATFLLFQPDDEDMLRNKAYYMKEFGFHQGHFIPFEEAKQYFERRKIFSEIIDYVKTEYALSSDKLVDDTSNAWTKKIPPLKETTNPHSNYQPFMEYTEKIGVTIVADSAELNGSSRLAADGFFHDDHCHIISDLIRKKKSDSTGVRQITIPEAIQVVVEEHEYEISLRLLLRVIEVVRLYISAFINSTGLFVKQARIVCRPGDDKGEKKQHEDCIPQEDGGCIKTFSHLSDQEYIGVAFLTNIIDGTGQLYFMDKDKQIQSSLAPKCGRLTIFKASDHHGVNPSSVNERCSLYVHLTSNVNDDDKSQRQVKEFLKKMDEGRTKQPSEVNNTEILQQFYDQGVKIIQAGEKDLLGRERLVADGLATEEECSRLINLTRQGALLGDGYSRKGAVTQPDKTPTSPHTLYETFQGLNISRAVELVQQKAVSMNIVQLALDISEMSRLLVEKFLNLSHPLYFEYTHLVCRTAKEANEKDRSDDLSHPVHADNCDLQPDGTCIVRETSFMQRHYSAILYLNEDIEGGDFFFAYPNKSVQVSVQPKCGRLVGFNAGEFHGVRAVLKGQRCALAMWYTKDPSYVELSRITAKRVLSQMGGKSKTTTVTDRNQNTGKDDEVEDASANVVHPKNADDQNSQSIPASKESKDAGAERTDNESEVSTSKETSSSMMEVKSKAMEKEEL</sequence>
<feature type="compositionally biased region" description="Low complexity" evidence="14">
    <location>
        <begin position="956"/>
        <end position="969"/>
    </location>
</feature>
<dbReference type="GO" id="GO:0019797">
    <property type="term" value="F:procollagen-proline 3-dioxygenase activity"/>
    <property type="evidence" value="ECO:0007669"/>
    <property type="project" value="UniProtKB-EC"/>
</dbReference>
<dbReference type="InterPro" id="IPR056585">
    <property type="entry name" value="Leprecan_dom"/>
</dbReference>
<evidence type="ECO:0000256" key="1">
    <source>
        <dbReference type="ARBA" id="ARBA00001961"/>
    </source>
</evidence>
<feature type="domain" description="Fe2OG dioxygenase" evidence="16">
    <location>
        <begin position="760"/>
        <end position="875"/>
    </location>
</feature>
<evidence type="ECO:0000259" key="16">
    <source>
        <dbReference type="PROSITE" id="PS51471"/>
    </source>
</evidence>
<dbReference type="EMBL" id="JBJQND010000017">
    <property type="protein sequence ID" value="KAL3842116.1"/>
    <property type="molecule type" value="Genomic_DNA"/>
</dbReference>
<evidence type="ECO:0000256" key="5">
    <source>
        <dbReference type="ARBA" id="ARBA00022723"/>
    </source>
</evidence>
<evidence type="ECO:0000313" key="17">
    <source>
        <dbReference type="EMBL" id="KAL3842116.1"/>
    </source>
</evidence>
<feature type="chain" id="PRO_5044795453" description="procollagen-proline 3-dioxygenase" evidence="15">
    <location>
        <begin position="23"/>
        <end position="980"/>
    </location>
</feature>
<dbReference type="GO" id="GO:0046872">
    <property type="term" value="F:metal ion binding"/>
    <property type="evidence" value="ECO:0007669"/>
    <property type="project" value="UniProtKB-KW"/>
</dbReference>
<dbReference type="PANTHER" id="PTHR14049">
    <property type="entry name" value="LEPRECAN 1"/>
    <property type="match status" value="1"/>
</dbReference>
<keyword evidence="11" id="KW-0560">Oxidoreductase</keyword>
<evidence type="ECO:0000256" key="12">
    <source>
        <dbReference type="ARBA" id="ARBA00023004"/>
    </source>
</evidence>
<evidence type="ECO:0000256" key="8">
    <source>
        <dbReference type="ARBA" id="ARBA00022803"/>
    </source>
</evidence>
<dbReference type="Pfam" id="PF13640">
    <property type="entry name" value="2OG-FeII_Oxy_3"/>
    <property type="match status" value="1"/>
</dbReference>
<keyword evidence="8" id="KW-0802">TPR repeat</keyword>
<comment type="caution">
    <text evidence="17">The sequence shown here is derived from an EMBL/GenBank/DDBJ whole genome shotgun (WGS) entry which is preliminary data.</text>
</comment>
<feature type="compositionally biased region" description="Basic and acidic residues" evidence="14">
    <location>
        <begin position="941"/>
        <end position="953"/>
    </location>
</feature>
<keyword evidence="12" id="KW-0408">Iron</keyword>
<keyword evidence="7" id="KW-0677">Repeat</keyword>
<dbReference type="InterPro" id="IPR011990">
    <property type="entry name" value="TPR-like_helical_dom_sf"/>
</dbReference>
<proteinExistence type="inferred from homology"/>
<evidence type="ECO:0000256" key="9">
    <source>
        <dbReference type="ARBA" id="ARBA00022824"/>
    </source>
</evidence>
<evidence type="ECO:0000256" key="2">
    <source>
        <dbReference type="ARBA" id="ARBA00001962"/>
    </source>
</evidence>
<evidence type="ECO:0000313" key="18">
    <source>
        <dbReference type="Proteomes" id="UP001634394"/>
    </source>
</evidence>
<dbReference type="Proteomes" id="UP001634394">
    <property type="component" value="Unassembled WGS sequence"/>
</dbReference>
<dbReference type="EC" id="1.14.11.7" evidence="4"/>
<dbReference type="InterPro" id="IPR044862">
    <property type="entry name" value="Pro_4_hyd_alph_FE2OG_OXY"/>
</dbReference>